<dbReference type="CDD" id="cd03257">
    <property type="entry name" value="ABC_NikE_OppD_transporters"/>
    <property type="match status" value="1"/>
</dbReference>
<feature type="region of interest" description="Disordered" evidence="8">
    <location>
        <begin position="264"/>
        <end position="298"/>
    </location>
</feature>
<dbReference type="InterPro" id="IPR027417">
    <property type="entry name" value="P-loop_NTPase"/>
</dbReference>
<feature type="domain" description="ABC transporter" evidence="9">
    <location>
        <begin position="3"/>
        <end position="248"/>
    </location>
</feature>
<protein>
    <submittedName>
        <fullName evidence="10">Glutathione import ATP-binding protein GsiA</fullName>
        <ecNumber evidence="10">3.6.3.-</ecNumber>
    </submittedName>
</protein>
<accession>A0A2X0VLW2</accession>
<sequence>MSLSITDLNVWIGDTHILRGITLEVPDGQHVGIIGSSGSGKSMLSLAIMGLLPEGTRVEGSIRWDGRELVGAAERDLCSLRGTQISMMFQDPATSLDPLMRLGKQIALPLRRHRGLRGDALREAIDRALAEVALPDPARIARSFPYEVSGGQRQRVALAMTLAASPSLLIADEPTTALDVTVQRTVLDLLDEVTRERGVSLLFISHDLPVVTRMADRVIVVDAGRITDDVPVEVIRTAPDTLSDSARSIASAARALDSVFERIGAVRPDSQPGRAPGEAGEREGEPASLTDNEGNAHE</sequence>
<evidence type="ECO:0000256" key="3">
    <source>
        <dbReference type="ARBA" id="ARBA00022448"/>
    </source>
</evidence>
<dbReference type="Pfam" id="PF00005">
    <property type="entry name" value="ABC_tran"/>
    <property type="match status" value="1"/>
</dbReference>
<dbReference type="Gene3D" id="3.40.50.300">
    <property type="entry name" value="P-loop containing nucleotide triphosphate hydrolases"/>
    <property type="match status" value="1"/>
</dbReference>
<dbReference type="GO" id="GO:0005886">
    <property type="term" value="C:plasma membrane"/>
    <property type="evidence" value="ECO:0007669"/>
    <property type="project" value="UniProtKB-SubCell"/>
</dbReference>
<evidence type="ECO:0000256" key="6">
    <source>
        <dbReference type="ARBA" id="ARBA00022840"/>
    </source>
</evidence>
<evidence type="ECO:0000313" key="11">
    <source>
        <dbReference type="Proteomes" id="UP000250192"/>
    </source>
</evidence>
<evidence type="ECO:0000256" key="2">
    <source>
        <dbReference type="ARBA" id="ARBA00005417"/>
    </source>
</evidence>
<dbReference type="PROSITE" id="PS50893">
    <property type="entry name" value="ABC_TRANSPORTER_2"/>
    <property type="match status" value="1"/>
</dbReference>
<dbReference type="GeneID" id="93757451"/>
<evidence type="ECO:0000256" key="7">
    <source>
        <dbReference type="ARBA" id="ARBA00023136"/>
    </source>
</evidence>
<reference evidence="10 11" key="1">
    <citation type="submission" date="2018-06" db="EMBL/GenBank/DDBJ databases">
        <authorList>
            <consortium name="Pathogen Informatics"/>
            <person name="Doyle S."/>
        </authorList>
    </citation>
    <scope>NUCLEOTIDE SEQUENCE [LARGE SCALE GENOMIC DNA]</scope>
    <source>
        <strain evidence="10 11">NCTC9935</strain>
    </source>
</reference>
<evidence type="ECO:0000256" key="4">
    <source>
        <dbReference type="ARBA" id="ARBA00022475"/>
    </source>
</evidence>
<dbReference type="EMBL" id="UAPR01000001">
    <property type="protein sequence ID" value="SPT54771.1"/>
    <property type="molecule type" value="Genomic_DNA"/>
</dbReference>
<dbReference type="InterPro" id="IPR017871">
    <property type="entry name" value="ABC_transporter-like_CS"/>
</dbReference>
<comment type="similarity">
    <text evidence="2">Belongs to the ABC transporter superfamily.</text>
</comment>
<dbReference type="OrthoDB" id="3677453at2"/>
<dbReference type="EC" id="3.6.3.-" evidence="10"/>
<dbReference type="InterPro" id="IPR050388">
    <property type="entry name" value="ABC_Ni/Peptide_Import"/>
</dbReference>
<dbReference type="InterPro" id="IPR003593">
    <property type="entry name" value="AAA+_ATPase"/>
</dbReference>
<keyword evidence="7" id="KW-0472">Membrane</keyword>
<keyword evidence="3" id="KW-0813">Transport</keyword>
<keyword evidence="4" id="KW-1003">Cell membrane</keyword>
<comment type="subcellular location">
    <subcellularLocation>
        <location evidence="1">Cell membrane</location>
        <topology evidence="1">Peripheral membrane protein</topology>
    </subcellularLocation>
</comment>
<evidence type="ECO:0000256" key="5">
    <source>
        <dbReference type="ARBA" id="ARBA00022741"/>
    </source>
</evidence>
<dbReference type="Proteomes" id="UP000250192">
    <property type="component" value="Unassembled WGS sequence"/>
</dbReference>
<keyword evidence="10" id="KW-0378">Hydrolase</keyword>
<keyword evidence="11" id="KW-1185">Reference proteome</keyword>
<evidence type="ECO:0000313" key="10">
    <source>
        <dbReference type="EMBL" id="SPT54771.1"/>
    </source>
</evidence>
<dbReference type="RefSeq" id="WP_111822905.1">
    <property type="nucleotide sequence ID" value="NZ_CBDERX010000019.1"/>
</dbReference>
<organism evidence="10 11">
    <name type="scientific">Schaalia odontolytica</name>
    <dbReference type="NCBI Taxonomy" id="1660"/>
    <lineage>
        <taxon>Bacteria</taxon>
        <taxon>Bacillati</taxon>
        <taxon>Actinomycetota</taxon>
        <taxon>Actinomycetes</taxon>
        <taxon>Actinomycetales</taxon>
        <taxon>Actinomycetaceae</taxon>
        <taxon>Schaalia</taxon>
    </lineage>
</organism>
<evidence type="ECO:0000256" key="1">
    <source>
        <dbReference type="ARBA" id="ARBA00004202"/>
    </source>
</evidence>
<feature type="compositionally biased region" description="Polar residues" evidence="8">
    <location>
        <begin position="289"/>
        <end position="298"/>
    </location>
</feature>
<dbReference type="GO" id="GO:0005524">
    <property type="term" value="F:ATP binding"/>
    <property type="evidence" value="ECO:0007669"/>
    <property type="project" value="UniProtKB-KW"/>
</dbReference>
<evidence type="ECO:0000256" key="8">
    <source>
        <dbReference type="SAM" id="MobiDB-lite"/>
    </source>
</evidence>
<gene>
    <name evidence="10" type="primary">gsiA_1</name>
    <name evidence="10" type="ORF">NCTC9935_00313</name>
</gene>
<dbReference type="InterPro" id="IPR003439">
    <property type="entry name" value="ABC_transporter-like_ATP-bd"/>
</dbReference>
<dbReference type="PANTHER" id="PTHR43297">
    <property type="entry name" value="OLIGOPEPTIDE TRANSPORT ATP-BINDING PROTEIN APPD"/>
    <property type="match status" value="1"/>
</dbReference>
<keyword evidence="5" id="KW-0547">Nucleotide-binding</keyword>
<evidence type="ECO:0000259" key="9">
    <source>
        <dbReference type="PROSITE" id="PS50893"/>
    </source>
</evidence>
<dbReference type="PROSITE" id="PS00211">
    <property type="entry name" value="ABC_TRANSPORTER_1"/>
    <property type="match status" value="1"/>
</dbReference>
<dbReference type="SUPFAM" id="SSF52540">
    <property type="entry name" value="P-loop containing nucleoside triphosphate hydrolases"/>
    <property type="match status" value="1"/>
</dbReference>
<dbReference type="SMART" id="SM00382">
    <property type="entry name" value="AAA"/>
    <property type="match status" value="1"/>
</dbReference>
<keyword evidence="6 10" id="KW-0067">ATP-binding</keyword>
<proteinExistence type="inferred from homology"/>
<dbReference type="GO" id="GO:0016887">
    <property type="term" value="F:ATP hydrolysis activity"/>
    <property type="evidence" value="ECO:0007669"/>
    <property type="project" value="InterPro"/>
</dbReference>
<name>A0A2X0VLW2_9ACTO</name>
<dbReference type="AlphaFoldDB" id="A0A2X0VLW2"/>
<dbReference type="PANTHER" id="PTHR43297:SF2">
    <property type="entry name" value="DIPEPTIDE TRANSPORT ATP-BINDING PROTEIN DPPD"/>
    <property type="match status" value="1"/>
</dbReference>